<feature type="transmembrane region" description="Helical" evidence="10">
    <location>
        <begin position="404"/>
        <end position="425"/>
    </location>
</feature>
<organism evidence="11 12">
    <name type="scientific">Chungangia koreensis</name>
    <dbReference type="NCBI Taxonomy" id="752657"/>
    <lineage>
        <taxon>Bacteria</taxon>
        <taxon>Bacillati</taxon>
        <taxon>Bacillota</taxon>
        <taxon>Bacilli</taxon>
        <taxon>Lactobacillales</taxon>
        <taxon>Chungangia</taxon>
    </lineage>
</organism>
<name>A0ABV8X7N1_9LACT</name>
<gene>
    <name evidence="11" type="ORF">ACFOZY_13485</name>
</gene>
<dbReference type="EMBL" id="JBHSEC010000020">
    <property type="protein sequence ID" value="MFC4411435.1"/>
    <property type="molecule type" value="Genomic_DNA"/>
</dbReference>
<feature type="transmembrane region" description="Helical" evidence="10">
    <location>
        <begin position="291"/>
        <end position="324"/>
    </location>
</feature>
<dbReference type="RefSeq" id="WP_378156382.1">
    <property type="nucleotide sequence ID" value="NZ_JBHSEC010000020.1"/>
</dbReference>
<evidence type="ECO:0000256" key="4">
    <source>
        <dbReference type="ARBA" id="ARBA00022538"/>
    </source>
</evidence>
<evidence type="ECO:0000256" key="2">
    <source>
        <dbReference type="ARBA" id="ARBA00022448"/>
    </source>
</evidence>
<dbReference type="PANTHER" id="PTHR32024:SF1">
    <property type="entry name" value="KTR SYSTEM POTASSIUM UPTAKE PROTEIN B"/>
    <property type="match status" value="1"/>
</dbReference>
<feature type="transmembrane region" description="Helical" evidence="10">
    <location>
        <begin position="126"/>
        <end position="147"/>
    </location>
</feature>
<accession>A0ABV8X7N1</accession>
<keyword evidence="12" id="KW-1185">Reference proteome</keyword>
<evidence type="ECO:0000313" key="11">
    <source>
        <dbReference type="EMBL" id="MFC4411435.1"/>
    </source>
</evidence>
<keyword evidence="6" id="KW-0630">Potassium</keyword>
<dbReference type="Proteomes" id="UP001595817">
    <property type="component" value="Unassembled WGS sequence"/>
</dbReference>
<evidence type="ECO:0000256" key="5">
    <source>
        <dbReference type="ARBA" id="ARBA00022692"/>
    </source>
</evidence>
<keyword evidence="5 10" id="KW-0812">Transmembrane</keyword>
<dbReference type="InterPro" id="IPR004772">
    <property type="entry name" value="TrkH"/>
</dbReference>
<evidence type="ECO:0000256" key="7">
    <source>
        <dbReference type="ARBA" id="ARBA00022989"/>
    </source>
</evidence>
<keyword evidence="2" id="KW-0813">Transport</keyword>
<dbReference type="NCBIfam" id="TIGR00933">
    <property type="entry name" value="2a38"/>
    <property type="match status" value="1"/>
</dbReference>
<feature type="transmembrane region" description="Helical" evidence="10">
    <location>
        <begin position="190"/>
        <end position="213"/>
    </location>
</feature>
<evidence type="ECO:0000256" key="8">
    <source>
        <dbReference type="ARBA" id="ARBA00023065"/>
    </source>
</evidence>
<evidence type="ECO:0000256" key="9">
    <source>
        <dbReference type="ARBA" id="ARBA00023136"/>
    </source>
</evidence>
<evidence type="ECO:0000256" key="6">
    <source>
        <dbReference type="ARBA" id="ARBA00022958"/>
    </source>
</evidence>
<dbReference type="PANTHER" id="PTHR32024">
    <property type="entry name" value="TRK SYSTEM POTASSIUM UPTAKE PROTEIN TRKG-RELATED"/>
    <property type="match status" value="1"/>
</dbReference>
<protein>
    <submittedName>
        <fullName evidence="11">TrkH family potassium uptake protein</fullName>
    </submittedName>
</protein>
<dbReference type="Pfam" id="PF02386">
    <property type="entry name" value="TrkH"/>
    <property type="match status" value="1"/>
</dbReference>
<evidence type="ECO:0000256" key="3">
    <source>
        <dbReference type="ARBA" id="ARBA00022475"/>
    </source>
</evidence>
<reference evidence="12" key="1">
    <citation type="journal article" date="2019" name="Int. J. Syst. Evol. Microbiol.">
        <title>The Global Catalogue of Microorganisms (GCM) 10K type strain sequencing project: providing services to taxonomists for standard genome sequencing and annotation.</title>
        <authorList>
            <consortium name="The Broad Institute Genomics Platform"/>
            <consortium name="The Broad Institute Genome Sequencing Center for Infectious Disease"/>
            <person name="Wu L."/>
            <person name="Ma J."/>
        </authorList>
    </citation>
    <scope>NUCLEOTIDE SEQUENCE [LARGE SCALE GENOMIC DNA]</scope>
    <source>
        <strain evidence="12">CCUG 59778</strain>
    </source>
</reference>
<dbReference type="InterPro" id="IPR003445">
    <property type="entry name" value="Cat_transpt"/>
</dbReference>
<feature type="transmembrane region" description="Helical" evidence="10">
    <location>
        <begin position="225"/>
        <end position="246"/>
    </location>
</feature>
<keyword evidence="3" id="KW-1003">Cell membrane</keyword>
<keyword evidence="7 10" id="KW-1133">Transmembrane helix</keyword>
<feature type="transmembrane region" description="Helical" evidence="10">
    <location>
        <begin position="12"/>
        <end position="32"/>
    </location>
</feature>
<feature type="transmembrane region" description="Helical" evidence="10">
    <location>
        <begin position="44"/>
        <end position="63"/>
    </location>
</feature>
<proteinExistence type="predicted"/>
<comment type="subcellular location">
    <subcellularLocation>
        <location evidence="1">Cell membrane</location>
        <topology evidence="1">Multi-pass membrane protein</topology>
    </subcellularLocation>
</comment>
<evidence type="ECO:0000313" key="12">
    <source>
        <dbReference type="Proteomes" id="UP001595817"/>
    </source>
</evidence>
<feature type="transmembrane region" description="Helical" evidence="10">
    <location>
        <begin position="344"/>
        <end position="366"/>
    </location>
</feature>
<keyword evidence="8" id="KW-0406">Ion transport</keyword>
<keyword evidence="9 10" id="KW-0472">Membrane</keyword>
<evidence type="ECO:0000256" key="1">
    <source>
        <dbReference type="ARBA" id="ARBA00004651"/>
    </source>
</evidence>
<feature type="transmembrane region" description="Helical" evidence="10">
    <location>
        <begin position="372"/>
        <end position="392"/>
    </location>
</feature>
<comment type="caution">
    <text evidence="11">The sequence shown here is derived from an EMBL/GenBank/DDBJ whole genome shotgun (WGS) entry which is preliminary data.</text>
</comment>
<evidence type="ECO:0000256" key="10">
    <source>
        <dbReference type="SAM" id="Phobius"/>
    </source>
</evidence>
<sequence>MFTKQSRHRQLSPLTVIAGSFLLLIIIGTFLLKLPIATEVPISWVDALFVATSGTTVTGLSVFDPGSTLTLFGEIVLLVLIQCGGLGLMIFAVALLALLRRKIGLKNRIYVQESLGQSTAGGMVKLVIWVLIFVFAFEGAAVILLSLHWIPEYGWNKGFYYSVFHAISAFNNAGFSLFPDNLVQFAGDPVVNIILSMMFIIGGLGFVVVMEIFQKKTFREWSLHTKMMVVGTIILNIVATITLFILEYNNPDTIGNFSIYDKVLASYFQGVTPRTAGFNTIATGEMEDSSLLFTMILMFIGGGTASTASGIKLTTFIVIVLASISFVKGIQEPHLFGRSIRTEVLIRSLAITTVSMFIIFFFIFLLTLTEDIAVLPLAFEVVSSFGTVGLSTGITADLSSIGKVIICIVMFIGRIGPLTLFFLFLKQKRETFKFPYDQVHTG</sequence>
<keyword evidence="4" id="KW-0633">Potassium transport</keyword>
<feature type="transmembrane region" description="Helical" evidence="10">
    <location>
        <begin position="75"/>
        <end position="99"/>
    </location>
</feature>
<feature type="transmembrane region" description="Helical" evidence="10">
    <location>
        <begin position="159"/>
        <end position="178"/>
    </location>
</feature>